<dbReference type="AlphaFoldDB" id="A0A9P9DG49"/>
<sequence length="763" mass="83325">MRSSSVFAGLALSATASAAVPYWEGYSASTETAASQTPSPTSSPHKRGACAVIRDLYKEQIEFDPESYVYVLPSQALKCLRSIKVDVEKDTEFIDYVLPFMEFQSTLEYLERPPAQYLIPGVDLVQGLEEIRTKLFQGSYHSQWDFVSEFKALIARVKDGHFSVSLSLDSAFSFYRGGSGLLSVSEDGCKLPKVYLYDDVQNSKIDGYSMSDVVSVDGVPILEYLDTITYLGSAQDPDALHNELFESASKTGQGYGGSFQSVGYPWMKDETVFKLANGSSITVENYASVNVDFTSINSGEDLHEQVEIPAEVSATASLPTTTALPTIDPSSTFTNSETATSSHESVPTLDGYPYPVAKHFDGWISGYFLNETDYEDVGVLVLNAFSGSSEDSTEDLNEFYRVLSTFLRKFEKAGKERLVIDLQSNGGGYLAAAVDLLFELLPDIVPNDGYRLRATEVLNWVGKSSYKENPTLFGAYENEKGRVYRSWKKIFGPQVFNGDDFTHLLANSLDDETFYEDGGFPTNSTLPPGTLKPENIIILTDADCHSSCPLFTGWMSRLGGVRTVAVGGRPMKAPMQAMGGTKGGAVYGFADVQGAINVALNKTDGLVPHALELPSVDESPLVLDYTALNMQNQYLPGWKSGTPLQFVYEAANCKLFYTPETVLNVTNLWQAVADVAWNGAKCVPGSTASDDHTISDKKARFSPAVWSTAAWPVVPGGILTVGGDDFKPDATSHKVKKRIDQNDDRVRFVQPGPLPGKRGPIIF</sequence>
<evidence type="ECO:0000313" key="6">
    <source>
        <dbReference type="Proteomes" id="UP000717696"/>
    </source>
</evidence>
<feature type="region of interest" description="Disordered" evidence="1">
    <location>
        <begin position="324"/>
        <end position="347"/>
    </location>
</feature>
<proteinExistence type="predicted"/>
<dbReference type="Pfam" id="PF03572">
    <property type="entry name" value="Peptidase_S41"/>
    <property type="match status" value="1"/>
</dbReference>
<evidence type="ECO:0008006" key="7">
    <source>
        <dbReference type="Google" id="ProtNLM"/>
    </source>
</evidence>
<dbReference type="InterPro" id="IPR052766">
    <property type="entry name" value="S41A_metabolite_peptidase"/>
</dbReference>
<feature type="domain" description="Tail specific protease" evidence="3">
    <location>
        <begin position="376"/>
        <end position="556"/>
    </location>
</feature>
<dbReference type="EMBL" id="JAGMUU010000031">
    <property type="protein sequence ID" value="KAH7118539.1"/>
    <property type="molecule type" value="Genomic_DNA"/>
</dbReference>
<dbReference type="InterPro" id="IPR029045">
    <property type="entry name" value="ClpP/crotonase-like_dom_sf"/>
</dbReference>
<dbReference type="GO" id="GO:0008236">
    <property type="term" value="F:serine-type peptidase activity"/>
    <property type="evidence" value="ECO:0007669"/>
    <property type="project" value="InterPro"/>
</dbReference>
<dbReference type="PANTHER" id="PTHR37049:SF4">
    <property type="entry name" value="RHODANESE DOMAIN-CONTAINING PROTEIN"/>
    <property type="match status" value="1"/>
</dbReference>
<protein>
    <recommendedName>
        <fullName evidence="7">Tail specific protease domain-containing protein</fullName>
    </recommendedName>
</protein>
<keyword evidence="2" id="KW-0732">Signal</keyword>
<feature type="compositionally biased region" description="Polar residues" evidence="1">
    <location>
        <begin position="328"/>
        <end position="345"/>
    </location>
</feature>
<feature type="signal peptide" evidence="2">
    <location>
        <begin position="1"/>
        <end position="18"/>
    </location>
</feature>
<dbReference type="SUPFAM" id="SSF52096">
    <property type="entry name" value="ClpP/crotonase"/>
    <property type="match status" value="1"/>
</dbReference>
<reference evidence="5" key="1">
    <citation type="journal article" date="2021" name="Nat. Commun.">
        <title>Genetic determinants of endophytism in the Arabidopsis root mycobiome.</title>
        <authorList>
            <person name="Mesny F."/>
            <person name="Miyauchi S."/>
            <person name="Thiergart T."/>
            <person name="Pickel B."/>
            <person name="Atanasova L."/>
            <person name="Karlsson M."/>
            <person name="Huettel B."/>
            <person name="Barry K.W."/>
            <person name="Haridas S."/>
            <person name="Chen C."/>
            <person name="Bauer D."/>
            <person name="Andreopoulos W."/>
            <person name="Pangilinan J."/>
            <person name="LaButti K."/>
            <person name="Riley R."/>
            <person name="Lipzen A."/>
            <person name="Clum A."/>
            <person name="Drula E."/>
            <person name="Henrissat B."/>
            <person name="Kohler A."/>
            <person name="Grigoriev I.V."/>
            <person name="Martin F.M."/>
            <person name="Hacquard S."/>
        </authorList>
    </citation>
    <scope>NUCLEOTIDE SEQUENCE</scope>
    <source>
        <strain evidence="5">MPI-CAGE-AT-0021</strain>
    </source>
</reference>
<dbReference type="OrthoDB" id="27214at2759"/>
<dbReference type="Gene3D" id="3.90.226.10">
    <property type="entry name" value="2-enoyl-CoA Hydratase, Chain A, domain 1"/>
    <property type="match status" value="1"/>
</dbReference>
<comment type="caution">
    <text evidence="5">The sequence shown here is derived from an EMBL/GenBank/DDBJ whole genome shotgun (WGS) entry which is preliminary data.</text>
</comment>
<dbReference type="InterPro" id="IPR005151">
    <property type="entry name" value="Tail-specific_protease"/>
</dbReference>
<name>A0A9P9DG49_9HYPO</name>
<accession>A0A9P9DG49</accession>
<evidence type="ECO:0000259" key="4">
    <source>
        <dbReference type="Pfam" id="PF23658"/>
    </source>
</evidence>
<dbReference type="GO" id="GO:0006508">
    <property type="term" value="P:proteolysis"/>
    <property type="evidence" value="ECO:0007669"/>
    <property type="project" value="InterPro"/>
</dbReference>
<dbReference type="Proteomes" id="UP000717696">
    <property type="component" value="Unassembled WGS sequence"/>
</dbReference>
<keyword evidence="6" id="KW-1185">Reference proteome</keyword>
<dbReference type="Pfam" id="PF23658">
    <property type="entry name" value="PDZ_CPAF_rel"/>
    <property type="match status" value="1"/>
</dbReference>
<gene>
    <name evidence="5" type="ORF">B0J13DRAFT_612994</name>
</gene>
<evidence type="ECO:0000259" key="3">
    <source>
        <dbReference type="Pfam" id="PF03572"/>
    </source>
</evidence>
<feature type="chain" id="PRO_5040497954" description="Tail specific protease domain-containing protein" evidence="2">
    <location>
        <begin position="19"/>
        <end position="763"/>
    </location>
</feature>
<evidence type="ECO:0000256" key="1">
    <source>
        <dbReference type="SAM" id="MobiDB-lite"/>
    </source>
</evidence>
<feature type="domain" description="CPAF-like PDZ" evidence="4">
    <location>
        <begin position="179"/>
        <end position="294"/>
    </location>
</feature>
<evidence type="ECO:0000256" key="2">
    <source>
        <dbReference type="SAM" id="SignalP"/>
    </source>
</evidence>
<dbReference type="PANTHER" id="PTHR37049">
    <property type="entry name" value="PEPTIDASE S41 FAMILY PROTEIN"/>
    <property type="match status" value="1"/>
</dbReference>
<evidence type="ECO:0000313" key="5">
    <source>
        <dbReference type="EMBL" id="KAH7118539.1"/>
    </source>
</evidence>
<organism evidence="5 6">
    <name type="scientific">Dactylonectria estremocensis</name>
    <dbReference type="NCBI Taxonomy" id="1079267"/>
    <lineage>
        <taxon>Eukaryota</taxon>
        <taxon>Fungi</taxon>
        <taxon>Dikarya</taxon>
        <taxon>Ascomycota</taxon>
        <taxon>Pezizomycotina</taxon>
        <taxon>Sordariomycetes</taxon>
        <taxon>Hypocreomycetidae</taxon>
        <taxon>Hypocreales</taxon>
        <taxon>Nectriaceae</taxon>
        <taxon>Dactylonectria</taxon>
    </lineage>
</organism>
<dbReference type="InterPro" id="IPR056186">
    <property type="entry name" value="PDZ_CPAF-rel"/>
</dbReference>